<dbReference type="OrthoDB" id="9782828at2"/>
<organism evidence="2 3">
    <name type="scientific">Salipiger bermudensis (strain DSM 26914 / JCM 13377 / KCTC 12554 / HTCC2601)</name>
    <name type="common">Pelagibaca bermudensis</name>
    <dbReference type="NCBI Taxonomy" id="314265"/>
    <lineage>
        <taxon>Bacteria</taxon>
        <taxon>Pseudomonadati</taxon>
        <taxon>Pseudomonadota</taxon>
        <taxon>Alphaproteobacteria</taxon>
        <taxon>Rhodobacterales</taxon>
        <taxon>Roseobacteraceae</taxon>
        <taxon>Salipiger</taxon>
    </lineage>
</organism>
<dbReference type="GO" id="GO:0016829">
    <property type="term" value="F:lyase activity"/>
    <property type="evidence" value="ECO:0007669"/>
    <property type="project" value="UniProtKB-KW"/>
</dbReference>
<dbReference type="STRING" id="314265.R2601_06088"/>
<dbReference type="eggNOG" id="COG0329">
    <property type="taxonomic scope" value="Bacteria"/>
</dbReference>
<protein>
    <submittedName>
        <fullName evidence="2">Putative dihydrodipicolinate synthase</fullName>
    </submittedName>
</protein>
<evidence type="ECO:0000256" key="1">
    <source>
        <dbReference type="ARBA" id="ARBA00023239"/>
    </source>
</evidence>
<dbReference type="EMBL" id="AATQ01000008">
    <property type="protein sequence ID" value="EAU47270.1"/>
    <property type="molecule type" value="Genomic_DNA"/>
</dbReference>
<sequence length="136" mass="14142">MKASSTDLYHFDQIMQRVGPSLGAPSGQDTLFLQQLASGMVGDVLISAGRMPKGPAQVQAGKADESLALQRRLGRLMDGLSAEESPGPLRHALELIGTDTGGSALPTPPLSDALKQRLARVVAALRDSSVALPEAA</sequence>
<dbReference type="Gene3D" id="3.20.20.70">
    <property type="entry name" value="Aldolase class I"/>
    <property type="match status" value="1"/>
</dbReference>
<reference evidence="2 3" key="1">
    <citation type="journal article" date="2010" name="J. Bacteriol.">
        <title>Genome sequences of Pelagibaca bermudensis HTCC2601T and Maritimibacter alkaliphilus HTCC2654T, the type strains of two marine Roseobacter genera.</title>
        <authorList>
            <person name="Thrash J.C."/>
            <person name="Cho J.C."/>
            <person name="Ferriera S."/>
            <person name="Johnson J."/>
            <person name="Vergin K.L."/>
            <person name="Giovannoni S.J."/>
        </authorList>
    </citation>
    <scope>NUCLEOTIDE SEQUENCE [LARGE SCALE GENOMIC DNA]</scope>
    <source>
        <strain evidence="3">DSM 26914 / JCM 13377 / KCTC 12554 / HTCC2601</strain>
    </source>
</reference>
<comment type="caution">
    <text evidence="2">The sequence shown here is derived from an EMBL/GenBank/DDBJ whole genome shotgun (WGS) entry which is preliminary data.</text>
</comment>
<accession>Q0FSI3</accession>
<name>Q0FSI3_SALBH</name>
<keyword evidence="3" id="KW-1185">Reference proteome</keyword>
<evidence type="ECO:0000313" key="3">
    <source>
        <dbReference type="Proteomes" id="UP000006230"/>
    </source>
</evidence>
<evidence type="ECO:0000313" key="2">
    <source>
        <dbReference type="EMBL" id="EAU47270.1"/>
    </source>
</evidence>
<dbReference type="AlphaFoldDB" id="Q0FSI3"/>
<dbReference type="InterPro" id="IPR002220">
    <property type="entry name" value="DapA-like"/>
</dbReference>
<gene>
    <name evidence="2" type="ORF">R2601_06088</name>
</gene>
<dbReference type="HOGENOM" id="CLU_1873446_0_0_5"/>
<dbReference type="Pfam" id="PF00701">
    <property type="entry name" value="DHDPS"/>
    <property type="match status" value="1"/>
</dbReference>
<dbReference type="SUPFAM" id="SSF51569">
    <property type="entry name" value="Aldolase"/>
    <property type="match status" value="1"/>
</dbReference>
<dbReference type="InterPro" id="IPR013785">
    <property type="entry name" value="Aldolase_TIM"/>
</dbReference>
<dbReference type="Proteomes" id="UP000006230">
    <property type="component" value="Unassembled WGS sequence"/>
</dbReference>
<keyword evidence="1" id="KW-0456">Lyase</keyword>
<proteinExistence type="predicted"/>
<dbReference type="RefSeq" id="WP_007803060.1">
    <property type="nucleotide sequence ID" value="NZ_DS022277.1"/>
</dbReference>